<dbReference type="InterPro" id="IPR056120">
    <property type="entry name" value="DUF7703"/>
</dbReference>
<evidence type="ECO:0000256" key="2">
    <source>
        <dbReference type="SAM" id="Phobius"/>
    </source>
</evidence>
<evidence type="ECO:0000256" key="1">
    <source>
        <dbReference type="SAM" id="MobiDB-lite"/>
    </source>
</evidence>
<protein>
    <recommendedName>
        <fullName evidence="3">DUF7703 domain-containing protein</fullName>
    </recommendedName>
</protein>
<feature type="transmembrane region" description="Helical" evidence="2">
    <location>
        <begin position="78"/>
        <end position="100"/>
    </location>
</feature>
<proteinExistence type="predicted"/>
<feature type="transmembrane region" description="Helical" evidence="2">
    <location>
        <begin position="12"/>
        <end position="35"/>
    </location>
</feature>
<keyword evidence="5" id="KW-1185">Reference proteome</keyword>
<gene>
    <name evidence="4" type="ORF">LTR77_009539</name>
</gene>
<dbReference type="Proteomes" id="UP001337655">
    <property type="component" value="Unassembled WGS sequence"/>
</dbReference>
<dbReference type="RefSeq" id="XP_064655071.1">
    <property type="nucleotide sequence ID" value="XM_064806766.1"/>
</dbReference>
<accession>A0AAV9P219</accession>
<evidence type="ECO:0000313" key="5">
    <source>
        <dbReference type="Proteomes" id="UP001337655"/>
    </source>
</evidence>
<keyword evidence="2" id="KW-0472">Membrane</keyword>
<dbReference type="GeneID" id="89930870"/>
<name>A0AAV9P219_9PEZI</name>
<dbReference type="PANTHER" id="PTHR37013">
    <property type="entry name" value="INTEGRAL MEMBRANE PROTEIN (AFU_ORTHOLOGUE AFUA_1G05950)-RELATED"/>
    <property type="match status" value="1"/>
</dbReference>
<dbReference type="PANTHER" id="PTHR37013:SF4">
    <property type="entry name" value="INTEGRAL MEMBRANE PROTEIN"/>
    <property type="match status" value="1"/>
</dbReference>
<feature type="region of interest" description="Disordered" evidence="1">
    <location>
        <begin position="315"/>
        <end position="369"/>
    </location>
</feature>
<dbReference type="AlphaFoldDB" id="A0AAV9P219"/>
<comment type="caution">
    <text evidence="4">The sequence shown here is derived from an EMBL/GenBank/DDBJ whole genome shotgun (WGS) entry which is preliminary data.</text>
</comment>
<sequence>MGSDNPQDYGITLPIAMTISAFCAIAWVNTIELQARIWLTSKRYSGLYFWSLVLSSWGSSTLFPFLDFSIIRQANAVGVTIGVSWWCMVTGQALVLYSRLHLVVRDTTRIRWVLIMIITNFFILHLPIMILSQVGYSPVPNAGRWLDVYNIYEKVQMTGFTIQETIISGLYLYEARNVLRPGQAFQKRRVNKVLKHLIWVNIFIICLDAALLATEFANLFTIQTVFKAAIYSVKLRFEFFVLNQLIEVVGARAGVFSLSASGTHDTSRSGHNHSHQLGTMNSRHTYSAHASHGKSQAADDQKMDGVLRTTEVRVHGLSEQAEGEVEAERYHGVTHNNWTGESFARPDRRRPSSPTSSEVEFAADGAYPS</sequence>
<evidence type="ECO:0000259" key="3">
    <source>
        <dbReference type="Pfam" id="PF24802"/>
    </source>
</evidence>
<feature type="transmembrane region" description="Helical" evidence="2">
    <location>
        <begin position="47"/>
        <end position="66"/>
    </location>
</feature>
<reference evidence="4 5" key="1">
    <citation type="submission" date="2023-08" db="EMBL/GenBank/DDBJ databases">
        <title>Black Yeasts Isolated from many extreme environments.</title>
        <authorList>
            <person name="Coleine C."/>
            <person name="Stajich J.E."/>
            <person name="Selbmann L."/>
        </authorList>
    </citation>
    <scope>NUCLEOTIDE SEQUENCE [LARGE SCALE GENOMIC DNA]</scope>
    <source>
        <strain evidence="4 5">CCFEE 5935</strain>
    </source>
</reference>
<feature type="transmembrane region" description="Helical" evidence="2">
    <location>
        <begin position="193"/>
        <end position="213"/>
    </location>
</feature>
<dbReference type="Pfam" id="PF24802">
    <property type="entry name" value="DUF7703"/>
    <property type="match status" value="1"/>
</dbReference>
<feature type="domain" description="DUF7703" evidence="3">
    <location>
        <begin position="16"/>
        <end position="247"/>
    </location>
</feature>
<organism evidence="4 5">
    <name type="scientific">Saxophila tyrrhenica</name>
    <dbReference type="NCBI Taxonomy" id="1690608"/>
    <lineage>
        <taxon>Eukaryota</taxon>
        <taxon>Fungi</taxon>
        <taxon>Dikarya</taxon>
        <taxon>Ascomycota</taxon>
        <taxon>Pezizomycotina</taxon>
        <taxon>Dothideomycetes</taxon>
        <taxon>Dothideomycetidae</taxon>
        <taxon>Mycosphaerellales</taxon>
        <taxon>Extremaceae</taxon>
        <taxon>Saxophila</taxon>
    </lineage>
</organism>
<dbReference type="EMBL" id="JAVRRT010000018">
    <property type="protein sequence ID" value="KAK5164875.1"/>
    <property type="molecule type" value="Genomic_DNA"/>
</dbReference>
<keyword evidence="2" id="KW-0812">Transmembrane</keyword>
<feature type="transmembrane region" description="Helical" evidence="2">
    <location>
        <begin position="112"/>
        <end position="135"/>
    </location>
</feature>
<evidence type="ECO:0000313" key="4">
    <source>
        <dbReference type="EMBL" id="KAK5164875.1"/>
    </source>
</evidence>
<keyword evidence="2" id="KW-1133">Transmembrane helix</keyword>